<dbReference type="Proteomes" id="UP000245946">
    <property type="component" value="Unassembled WGS sequence"/>
</dbReference>
<gene>
    <name evidence="2" type="ORF">FA09DRAFT_328295</name>
</gene>
<evidence type="ECO:0000313" key="2">
    <source>
        <dbReference type="EMBL" id="PWO00193.1"/>
    </source>
</evidence>
<evidence type="ECO:0000313" key="3">
    <source>
        <dbReference type="Proteomes" id="UP000245946"/>
    </source>
</evidence>
<keyword evidence="3" id="KW-1185">Reference proteome</keyword>
<organism evidence="2 3">
    <name type="scientific">Tilletiopsis washingtonensis</name>
    <dbReference type="NCBI Taxonomy" id="58919"/>
    <lineage>
        <taxon>Eukaryota</taxon>
        <taxon>Fungi</taxon>
        <taxon>Dikarya</taxon>
        <taxon>Basidiomycota</taxon>
        <taxon>Ustilaginomycotina</taxon>
        <taxon>Exobasidiomycetes</taxon>
        <taxon>Entylomatales</taxon>
        <taxon>Entylomatales incertae sedis</taxon>
        <taxon>Tilletiopsis</taxon>
    </lineage>
</organism>
<proteinExistence type="predicted"/>
<protein>
    <submittedName>
        <fullName evidence="2">Uncharacterized protein</fullName>
    </submittedName>
</protein>
<dbReference type="RefSeq" id="XP_025600471.1">
    <property type="nucleotide sequence ID" value="XM_025741717.1"/>
</dbReference>
<reference evidence="2 3" key="1">
    <citation type="journal article" date="2018" name="Mol. Biol. Evol.">
        <title>Broad Genomic Sampling Reveals a Smut Pathogenic Ancestry of the Fungal Clade Ustilaginomycotina.</title>
        <authorList>
            <person name="Kijpornyongpan T."/>
            <person name="Mondo S.J."/>
            <person name="Barry K."/>
            <person name="Sandor L."/>
            <person name="Lee J."/>
            <person name="Lipzen A."/>
            <person name="Pangilinan J."/>
            <person name="LaButti K."/>
            <person name="Hainaut M."/>
            <person name="Henrissat B."/>
            <person name="Grigoriev I.V."/>
            <person name="Spatafora J.W."/>
            <person name="Aime M.C."/>
        </authorList>
    </citation>
    <scope>NUCLEOTIDE SEQUENCE [LARGE SCALE GENOMIC DNA]</scope>
    <source>
        <strain evidence="2 3">MCA 4186</strain>
    </source>
</reference>
<evidence type="ECO:0000256" key="1">
    <source>
        <dbReference type="SAM" id="SignalP"/>
    </source>
</evidence>
<dbReference type="EMBL" id="KZ819286">
    <property type="protein sequence ID" value="PWO00193.1"/>
    <property type="molecule type" value="Genomic_DNA"/>
</dbReference>
<accession>A0A316ZGY7</accession>
<keyword evidence="1" id="KW-0732">Signal</keyword>
<dbReference type="AlphaFoldDB" id="A0A316ZGY7"/>
<name>A0A316ZGY7_9BASI</name>
<sequence>MASRRSSPAAGQILPALALVLPLSRVAAAVRPLRRSEVLGPCVAAAAVPRPPPSRCRAVPCAVLRSLRIGPHGGNAARPASAPAAPYNPAPLRPLLAAS</sequence>
<feature type="signal peptide" evidence="1">
    <location>
        <begin position="1"/>
        <end position="29"/>
    </location>
</feature>
<feature type="chain" id="PRO_5016310743" evidence="1">
    <location>
        <begin position="30"/>
        <end position="99"/>
    </location>
</feature>
<dbReference type="GeneID" id="37269261"/>